<feature type="domain" description="N-acetyltransferase" evidence="3">
    <location>
        <begin position="14"/>
        <end position="159"/>
    </location>
</feature>
<protein>
    <recommendedName>
        <fullName evidence="3">N-acetyltransferase domain-containing protein</fullName>
    </recommendedName>
</protein>
<dbReference type="Gene3D" id="3.40.630.30">
    <property type="match status" value="1"/>
</dbReference>
<dbReference type="GO" id="GO:0008080">
    <property type="term" value="F:N-acetyltransferase activity"/>
    <property type="evidence" value="ECO:0007669"/>
    <property type="project" value="TreeGrafter"/>
</dbReference>
<proteinExistence type="predicted"/>
<gene>
    <name evidence="4" type="ORF">SDC9_175290</name>
</gene>
<keyword evidence="1" id="KW-0808">Transferase</keyword>
<organism evidence="4">
    <name type="scientific">bioreactor metagenome</name>
    <dbReference type="NCBI Taxonomy" id="1076179"/>
    <lineage>
        <taxon>unclassified sequences</taxon>
        <taxon>metagenomes</taxon>
        <taxon>ecological metagenomes</taxon>
    </lineage>
</organism>
<dbReference type="InterPro" id="IPR051016">
    <property type="entry name" value="Diverse_Substrate_AcTransf"/>
</dbReference>
<reference evidence="4" key="1">
    <citation type="submission" date="2019-08" db="EMBL/GenBank/DDBJ databases">
        <authorList>
            <person name="Kucharzyk K."/>
            <person name="Murdoch R.W."/>
            <person name="Higgins S."/>
            <person name="Loffler F."/>
        </authorList>
    </citation>
    <scope>NUCLEOTIDE SEQUENCE</scope>
</reference>
<evidence type="ECO:0000259" key="3">
    <source>
        <dbReference type="PROSITE" id="PS51186"/>
    </source>
</evidence>
<evidence type="ECO:0000256" key="1">
    <source>
        <dbReference type="ARBA" id="ARBA00022679"/>
    </source>
</evidence>
<comment type="caution">
    <text evidence="4">The sequence shown here is derived from an EMBL/GenBank/DDBJ whole genome shotgun (WGS) entry which is preliminary data.</text>
</comment>
<dbReference type="PANTHER" id="PTHR10545">
    <property type="entry name" value="DIAMINE N-ACETYLTRANSFERASE"/>
    <property type="match status" value="1"/>
</dbReference>
<dbReference type="PROSITE" id="PS51186">
    <property type="entry name" value="GNAT"/>
    <property type="match status" value="1"/>
</dbReference>
<evidence type="ECO:0000256" key="2">
    <source>
        <dbReference type="ARBA" id="ARBA00023315"/>
    </source>
</evidence>
<dbReference type="InterPro" id="IPR000182">
    <property type="entry name" value="GNAT_dom"/>
</dbReference>
<sequence length="159" mass="18656">MNITIRNAESGDNLKIHLLQEEIAKLHFDGRPDLFRQEARYYSDEAFSEMLNDSNHFIFIAENESGEIAGYAFAYIIKYRGHSTYRDFDMFYIGDICVLSTYRRHGIGKKLFEKCKLQAINSHCDNIDLGVFSFNRDAIAFYESCGMSERMRRMEMRID</sequence>
<evidence type="ECO:0000313" key="4">
    <source>
        <dbReference type="EMBL" id="MPN27856.1"/>
    </source>
</evidence>
<dbReference type="PANTHER" id="PTHR10545:SF29">
    <property type="entry name" value="GH14572P-RELATED"/>
    <property type="match status" value="1"/>
</dbReference>
<dbReference type="SUPFAM" id="SSF55729">
    <property type="entry name" value="Acyl-CoA N-acyltransferases (Nat)"/>
    <property type="match status" value="1"/>
</dbReference>
<dbReference type="AlphaFoldDB" id="A0A645GNU8"/>
<name>A0A645GNU8_9ZZZZ</name>
<dbReference type="InterPro" id="IPR016181">
    <property type="entry name" value="Acyl_CoA_acyltransferase"/>
</dbReference>
<dbReference type="Pfam" id="PF00583">
    <property type="entry name" value="Acetyltransf_1"/>
    <property type="match status" value="1"/>
</dbReference>
<dbReference type="EMBL" id="VSSQ01077889">
    <property type="protein sequence ID" value="MPN27856.1"/>
    <property type="molecule type" value="Genomic_DNA"/>
</dbReference>
<keyword evidence="2" id="KW-0012">Acyltransferase</keyword>
<dbReference type="CDD" id="cd04301">
    <property type="entry name" value="NAT_SF"/>
    <property type="match status" value="1"/>
</dbReference>
<accession>A0A645GNU8</accession>